<organism evidence="4 5">
    <name type="scientific">Mortierella isabellina</name>
    <name type="common">Filamentous fungus</name>
    <name type="synonym">Umbelopsis isabellina</name>
    <dbReference type="NCBI Taxonomy" id="91625"/>
    <lineage>
        <taxon>Eukaryota</taxon>
        <taxon>Fungi</taxon>
        <taxon>Fungi incertae sedis</taxon>
        <taxon>Mucoromycota</taxon>
        <taxon>Mucoromycotina</taxon>
        <taxon>Umbelopsidomycetes</taxon>
        <taxon>Umbelopsidales</taxon>
        <taxon>Umbelopsidaceae</taxon>
        <taxon>Umbelopsis</taxon>
    </lineage>
</organism>
<dbReference type="CDD" id="cd13437">
    <property type="entry name" value="SPFH_alloslipin"/>
    <property type="match status" value="1"/>
</dbReference>
<keyword evidence="5" id="KW-1185">Reference proteome</keyword>
<dbReference type="InterPro" id="IPR036013">
    <property type="entry name" value="Band_7/SPFH_dom_sf"/>
</dbReference>
<dbReference type="AlphaFoldDB" id="A0A8H7Q307"/>
<feature type="region of interest" description="Disordered" evidence="2">
    <location>
        <begin position="284"/>
        <end position="307"/>
    </location>
</feature>
<comment type="caution">
    <text evidence="4">The sequence shown here is derived from an EMBL/GenBank/DDBJ whole genome shotgun (WGS) entry which is preliminary data.</text>
</comment>
<sequence length="307" mass="33705">MSSGSAPVDIAAKEPPVGHIAQQGMQPSFATELNLNTIEHGIYGNLMNGLGSFMGALGSVPCIVCCPNPYKRIEQGYVGLVSRFGKFYKCSDPGLIKINPLTEKIQRVDVKIQIQEISRQIIMTKDNVNVSLDAVLYWHIIDPYQAQFGVTDVRKCLIERTRTTLRHVLGSRVLQDCIENREAIASEIEDIIGPAAKLWGVKIESILIKDLSFTKELQESLSSAAQAKRIGESKVIAAKAEVDSAKLMREAADILNTSSAMQIRYLETLNGMARNPHTKIVFLPGSTSDGPQLDAPKSSMYELLSSR</sequence>
<dbReference type="InterPro" id="IPR043202">
    <property type="entry name" value="Band-7_stomatin-like"/>
</dbReference>
<protein>
    <recommendedName>
        <fullName evidence="3">Band 7 domain-containing protein</fullName>
    </recommendedName>
</protein>
<evidence type="ECO:0000313" key="4">
    <source>
        <dbReference type="EMBL" id="KAG2184380.1"/>
    </source>
</evidence>
<dbReference type="Gene3D" id="6.10.250.2090">
    <property type="match status" value="1"/>
</dbReference>
<reference evidence="4" key="1">
    <citation type="submission" date="2020-12" db="EMBL/GenBank/DDBJ databases">
        <title>Metabolic potential, ecology and presence of endohyphal bacteria is reflected in genomic diversity of Mucoromycotina.</title>
        <authorList>
            <person name="Muszewska A."/>
            <person name="Okrasinska A."/>
            <person name="Steczkiewicz K."/>
            <person name="Drgas O."/>
            <person name="Orlowska M."/>
            <person name="Perlinska-Lenart U."/>
            <person name="Aleksandrzak-Piekarczyk T."/>
            <person name="Szatraj K."/>
            <person name="Zielenkiewicz U."/>
            <person name="Pilsyk S."/>
            <person name="Malc E."/>
            <person name="Mieczkowski P."/>
            <person name="Kruszewska J.S."/>
            <person name="Biernat P."/>
            <person name="Pawlowska J."/>
        </authorList>
    </citation>
    <scope>NUCLEOTIDE SEQUENCE</scope>
    <source>
        <strain evidence="4">WA0000067209</strain>
    </source>
</reference>
<dbReference type="OrthoDB" id="2105077at2759"/>
<dbReference type="Proteomes" id="UP000654370">
    <property type="component" value="Unassembled WGS sequence"/>
</dbReference>
<evidence type="ECO:0000256" key="2">
    <source>
        <dbReference type="SAM" id="MobiDB-lite"/>
    </source>
</evidence>
<dbReference type="GO" id="GO:0098552">
    <property type="term" value="C:side of membrane"/>
    <property type="evidence" value="ECO:0007669"/>
    <property type="project" value="UniProtKB-ARBA"/>
</dbReference>
<dbReference type="SUPFAM" id="SSF117892">
    <property type="entry name" value="Band 7/SPFH domain"/>
    <property type="match status" value="1"/>
</dbReference>
<dbReference type="Gene3D" id="3.30.479.30">
    <property type="entry name" value="Band 7 domain"/>
    <property type="match status" value="1"/>
</dbReference>
<dbReference type="PANTHER" id="PTHR10264">
    <property type="entry name" value="BAND 7 PROTEIN-RELATED"/>
    <property type="match status" value="1"/>
</dbReference>
<dbReference type="FunFam" id="3.30.479.30:FF:000004">
    <property type="entry name" value="Putative membrane protease family, stomatin"/>
    <property type="match status" value="1"/>
</dbReference>
<dbReference type="PRINTS" id="PR00721">
    <property type="entry name" value="STOMATIN"/>
</dbReference>
<dbReference type="Pfam" id="PF01145">
    <property type="entry name" value="Band_7"/>
    <property type="match status" value="1"/>
</dbReference>
<dbReference type="PANTHER" id="PTHR10264:SF19">
    <property type="entry name" value="AT06885P-RELATED"/>
    <property type="match status" value="1"/>
</dbReference>
<dbReference type="GO" id="GO:0005886">
    <property type="term" value="C:plasma membrane"/>
    <property type="evidence" value="ECO:0007669"/>
    <property type="project" value="InterPro"/>
</dbReference>
<name>A0A8H7Q307_MORIS</name>
<dbReference type="InterPro" id="IPR001107">
    <property type="entry name" value="Band_7"/>
</dbReference>
<dbReference type="InterPro" id="IPR001972">
    <property type="entry name" value="Stomatin_HflK_fam"/>
</dbReference>
<evidence type="ECO:0000313" key="5">
    <source>
        <dbReference type="Proteomes" id="UP000654370"/>
    </source>
</evidence>
<accession>A0A8H7Q307</accession>
<gene>
    <name evidence="4" type="ORF">INT43_000289</name>
</gene>
<evidence type="ECO:0000259" key="3">
    <source>
        <dbReference type="SMART" id="SM00244"/>
    </source>
</evidence>
<evidence type="ECO:0000256" key="1">
    <source>
        <dbReference type="ARBA" id="ARBA00008164"/>
    </source>
</evidence>
<proteinExistence type="inferred from homology"/>
<comment type="similarity">
    <text evidence="1">Belongs to the band 7/mec-2 family.</text>
</comment>
<dbReference type="SMART" id="SM00244">
    <property type="entry name" value="PHB"/>
    <property type="match status" value="1"/>
</dbReference>
<dbReference type="EMBL" id="JAEPQZ010000002">
    <property type="protein sequence ID" value="KAG2184380.1"/>
    <property type="molecule type" value="Genomic_DNA"/>
</dbReference>
<feature type="domain" description="Band 7" evidence="3">
    <location>
        <begin position="68"/>
        <end position="225"/>
    </location>
</feature>